<evidence type="ECO:0000256" key="1">
    <source>
        <dbReference type="SAM" id="MobiDB-lite"/>
    </source>
</evidence>
<reference evidence="2" key="1">
    <citation type="submission" date="2023-03" db="EMBL/GenBank/DDBJ databases">
        <title>Massive genome expansion in bonnet fungi (Mycena s.s.) driven by repeated elements and novel gene families across ecological guilds.</title>
        <authorList>
            <consortium name="Lawrence Berkeley National Laboratory"/>
            <person name="Harder C.B."/>
            <person name="Miyauchi S."/>
            <person name="Viragh M."/>
            <person name="Kuo A."/>
            <person name="Thoen E."/>
            <person name="Andreopoulos B."/>
            <person name="Lu D."/>
            <person name="Skrede I."/>
            <person name="Drula E."/>
            <person name="Henrissat B."/>
            <person name="Morin E."/>
            <person name="Kohler A."/>
            <person name="Barry K."/>
            <person name="LaButti K."/>
            <person name="Morin E."/>
            <person name="Salamov A."/>
            <person name="Lipzen A."/>
            <person name="Mereny Z."/>
            <person name="Hegedus B."/>
            <person name="Baldrian P."/>
            <person name="Stursova M."/>
            <person name="Weitz H."/>
            <person name="Taylor A."/>
            <person name="Grigoriev I.V."/>
            <person name="Nagy L.G."/>
            <person name="Martin F."/>
            <person name="Kauserud H."/>
        </authorList>
    </citation>
    <scope>NUCLEOTIDE SEQUENCE</scope>
    <source>
        <strain evidence="2">CBHHK182m</strain>
    </source>
</reference>
<feature type="compositionally biased region" description="Basic residues" evidence="1">
    <location>
        <begin position="19"/>
        <end position="31"/>
    </location>
</feature>
<protein>
    <submittedName>
        <fullName evidence="2">Uncharacterized protein</fullName>
    </submittedName>
</protein>
<accession>A0AAD7KDK6</accession>
<evidence type="ECO:0000313" key="2">
    <source>
        <dbReference type="EMBL" id="KAJ7783139.1"/>
    </source>
</evidence>
<dbReference type="AlphaFoldDB" id="A0AAD7KDK6"/>
<name>A0AAD7KDK6_9AGAR</name>
<dbReference type="Proteomes" id="UP001215598">
    <property type="component" value="Unassembled WGS sequence"/>
</dbReference>
<sequence>MDNPPRPSVGSEHGQLHHTERRQHLAPHRHRPAEESGGGNLNSSGAPNPRSFLETKAHKTLVNVPDESFTDIQPFPLALAPTYPSHYRVLKAIKPRCRELILMLIFSPTRSYMRRLAYTWHSDVSMLYLAPAEPHSAFTVQNFDAGWLTLHALLWVDGAHGLRSMRRAGGQFRGSQYCTGLIDAHQSFHRTAYSAASPGRFGGLEFPAPKLCATFEPISLCILNPERRGPEICIRRISGDRKHHHDVRAWCMAVGGQKITQAQLRAETAMVVGLQFHKWALNRSGREFVVPDVKSRHVILN</sequence>
<organism evidence="2 3">
    <name type="scientific">Mycena metata</name>
    <dbReference type="NCBI Taxonomy" id="1033252"/>
    <lineage>
        <taxon>Eukaryota</taxon>
        <taxon>Fungi</taxon>
        <taxon>Dikarya</taxon>
        <taxon>Basidiomycota</taxon>
        <taxon>Agaricomycotina</taxon>
        <taxon>Agaricomycetes</taxon>
        <taxon>Agaricomycetidae</taxon>
        <taxon>Agaricales</taxon>
        <taxon>Marasmiineae</taxon>
        <taxon>Mycenaceae</taxon>
        <taxon>Mycena</taxon>
    </lineage>
</organism>
<gene>
    <name evidence="2" type="ORF">B0H16DRAFT_1447310</name>
</gene>
<proteinExistence type="predicted"/>
<comment type="caution">
    <text evidence="2">The sequence shown here is derived from an EMBL/GenBank/DDBJ whole genome shotgun (WGS) entry which is preliminary data.</text>
</comment>
<keyword evidence="3" id="KW-1185">Reference proteome</keyword>
<evidence type="ECO:0000313" key="3">
    <source>
        <dbReference type="Proteomes" id="UP001215598"/>
    </source>
</evidence>
<feature type="region of interest" description="Disordered" evidence="1">
    <location>
        <begin position="1"/>
        <end position="51"/>
    </location>
</feature>
<dbReference type="EMBL" id="JARKIB010000003">
    <property type="protein sequence ID" value="KAJ7783139.1"/>
    <property type="molecule type" value="Genomic_DNA"/>
</dbReference>